<feature type="non-terminal residue" evidence="1">
    <location>
        <position position="1"/>
    </location>
</feature>
<proteinExistence type="predicted"/>
<evidence type="ECO:0000313" key="1">
    <source>
        <dbReference type="EMBL" id="MBM3274151.1"/>
    </source>
</evidence>
<evidence type="ECO:0000313" key="2">
    <source>
        <dbReference type="Proteomes" id="UP000703893"/>
    </source>
</evidence>
<sequence>EVRNDSPFPQKIDTTLTALGEERPAARPLTIPPGGRETLAWPVTATAAGQAVSWFNAAIPAFDLVASGSTTVLPAGRESGQAWTGEADRAGALEFAIPAGADRLSAAFTLQVALSPAEAAMASLEASDTSVVAAGSGLLAATRLPGIDRKVVAAYSRRLSDTQAADGAWAWWPGLPPDAAVTAFVMRSLAAAKESGFAVPEATWRRGLDRVLAPARIPGPDPAVLADAVWACGRDVPPRVLEAAWAERGRLGIAAQARLADGLARLGDGRALSVLAGLDLASREEAGLMHWEDAAEDTVARDWDRSAVEATAWVLEARLTAGSTDDDALRVARWLLRMRRGNGWASPRAGAVAALALLHPALRVPRSGPLALTFNNRPVSLTPARGAHWLIQDGLWPGRYLLTLSQPASGAAFTATLKFYEPAVPAAPRESPAIAIDRRYYAMAVSRLARAGGKPLSELLMPQALDRERPISATVPNDRLLVSRVTVKARQGLRFVRVSDAVPGGAVAMWAARRDDHRAWTSPDGAEVRFDVPEMRPGTYDFVHAMRPRVAGTYLSPGPIAAAVHAPDIRARGAAVRLDLSR</sequence>
<organism evidence="1 2">
    <name type="scientific">Candidatus Tanganyikabacteria bacterium</name>
    <dbReference type="NCBI Taxonomy" id="2961651"/>
    <lineage>
        <taxon>Bacteria</taxon>
        <taxon>Bacillati</taxon>
        <taxon>Candidatus Sericytochromatia</taxon>
        <taxon>Candidatus Tanganyikabacteria</taxon>
    </lineage>
</organism>
<reference evidence="1 2" key="1">
    <citation type="submission" date="2019-03" db="EMBL/GenBank/DDBJ databases">
        <title>Lake Tanganyika Metagenome-Assembled Genomes (MAGs).</title>
        <authorList>
            <person name="Tran P."/>
        </authorList>
    </citation>
    <scope>NUCLEOTIDE SEQUENCE [LARGE SCALE GENOMIC DNA]</scope>
    <source>
        <strain evidence="1">K_DeepCast_65m_m2_236</strain>
    </source>
</reference>
<name>A0A937X1A1_9BACT</name>
<dbReference type="Gene3D" id="1.50.10.20">
    <property type="match status" value="2"/>
</dbReference>
<dbReference type="Proteomes" id="UP000703893">
    <property type="component" value="Unassembled WGS sequence"/>
</dbReference>
<dbReference type="EMBL" id="VGJX01000134">
    <property type="protein sequence ID" value="MBM3274151.1"/>
    <property type="molecule type" value="Genomic_DNA"/>
</dbReference>
<comment type="caution">
    <text evidence="1">The sequence shown here is derived from an EMBL/GenBank/DDBJ whole genome shotgun (WGS) entry which is preliminary data.</text>
</comment>
<dbReference type="SUPFAM" id="SSF48239">
    <property type="entry name" value="Terpenoid cyclases/Protein prenyltransferases"/>
    <property type="match status" value="1"/>
</dbReference>
<accession>A0A937X1A1</accession>
<dbReference type="InterPro" id="IPR008930">
    <property type="entry name" value="Terpenoid_cyclase/PrenylTrfase"/>
</dbReference>
<dbReference type="AlphaFoldDB" id="A0A937X1A1"/>
<gene>
    <name evidence="1" type="ORF">FJZ00_03295</name>
</gene>
<evidence type="ECO:0008006" key="3">
    <source>
        <dbReference type="Google" id="ProtNLM"/>
    </source>
</evidence>
<protein>
    <recommendedName>
        <fullName evidence="3">Alpha-2-macroglobulin domain-containing protein</fullName>
    </recommendedName>
</protein>